<feature type="transmembrane region" description="Helical" evidence="1">
    <location>
        <begin position="127"/>
        <end position="144"/>
    </location>
</feature>
<gene>
    <name evidence="2" type="ORF">H4O21_12010</name>
</gene>
<evidence type="ECO:0008006" key="4">
    <source>
        <dbReference type="Google" id="ProtNLM"/>
    </source>
</evidence>
<dbReference type="AlphaFoldDB" id="A0A839IQY4"/>
<dbReference type="Proteomes" id="UP000565262">
    <property type="component" value="Unassembled WGS sequence"/>
</dbReference>
<feature type="transmembrane region" description="Helical" evidence="1">
    <location>
        <begin position="211"/>
        <end position="228"/>
    </location>
</feature>
<protein>
    <recommendedName>
        <fullName evidence="4">DUF2157 domain-containing protein</fullName>
    </recommendedName>
</protein>
<feature type="transmembrane region" description="Helical" evidence="1">
    <location>
        <begin position="151"/>
        <end position="172"/>
    </location>
</feature>
<feature type="transmembrane region" description="Helical" evidence="1">
    <location>
        <begin position="77"/>
        <end position="94"/>
    </location>
</feature>
<feature type="transmembrane region" description="Helical" evidence="1">
    <location>
        <begin position="267"/>
        <end position="285"/>
    </location>
</feature>
<keyword evidence="3" id="KW-1185">Reference proteome</keyword>
<dbReference type="RefSeq" id="WP_182809113.1">
    <property type="nucleotide sequence ID" value="NZ_JACJFM010000014.1"/>
</dbReference>
<proteinExistence type="predicted"/>
<accession>A0A839IQY4</accession>
<evidence type="ECO:0000313" key="2">
    <source>
        <dbReference type="EMBL" id="MBB1487331.1"/>
    </source>
</evidence>
<feature type="transmembrane region" description="Helical" evidence="1">
    <location>
        <begin position="291"/>
        <end position="309"/>
    </location>
</feature>
<sequence>MYTDKDLDYAIKQGIFSAESVEQFRTLLSEQKHAPSVDEENFRLISGFNDIFVVIACMLLLFSSLWVLNSFTGSDTLGLITFTMLSWALAEFFVLNRKMAFPGIVLLLSFIGGVFSLVISLLSHSDMSYISATAVSAIAAYLHWTRFRVPITVAVGTAAALGLVASMLAGVFPNAEDWLLLIVFLCGLLTFFIAMYWDAADRLRATRNADVAFWLHLLSAPLIIHPVFSNLGVLDGNESTGNMVVVIFLYIFMTLISIVIDRRAFMVSALVYVLYAITSLLQTYGGVGYSFALTGVFMGGMLLLLSAFWHRARASMVTGLPDSVRQYIPDIQDK</sequence>
<keyword evidence="1" id="KW-0472">Membrane</keyword>
<feature type="transmembrane region" description="Helical" evidence="1">
    <location>
        <begin position="101"/>
        <end position="121"/>
    </location>
</feature>
<keyword evidence="1" id="KW-0812">Transmembrane</keyword>
<keyword evidence="1" id="KW-1133">Transmembrane helix</keyword>
<dbReference type="EMBL" id="JACJFM010000014">
    <property type="protein sequence ID" value="MBB1487331.1"/>
    <property type="molecule type" value="Genomic_DNA"/>
</dbReference>
<evidence type="ECO:0000313" key="3">
    <source>
        <dbReference type="Proteomes" id="UP000565262"/>
    </source>
</evidence>
<comment type="caution">
    <text evidence="2">The sequence shown here is derived from an EMBL/GenBank/DDBJ whole genome shotgun (WGS) entry which is preliminary data.</text>
</comment>
<name>A0A839IQY4_9GAMM</name>
<feature type="transmembrane region" description="Helical" evidence="1">
    <location>
        <begin position="51"/>
        <end position="71"/>
    </location>
</feature>
<organism evidence="2 3">
    <name type="scientific">Oceanospirillum sediminis</name>
    <dbReference type="NCBI Taxonomy" id="2760088"/>
    <lineage>
        <taxon>Bacteria</taxon>
        <taxon>Pseudomonadati</taxon>
        <taxon>Pseudomonadota</taxon>
        <taxon>Gammaproteobacteria</taxon>
        <taxon>Oceanospirillales</taxon>
        <taxon>Oceanospirillaceae</taxon>
        <taxon>Oceanospirillum</taxon>
    </lineage>
</organism>
<reference evidence="2 3" key="1">
    <citation type="submission" date="2020-08" db="EMBL/GenBank/DDBJ databases">
        <title>Oceanospirillum sp. nov. isolated from marine sediment.</title>
        <authorList>
            <person name="Ji X."/>
        </authorList>
    </citation>
    <scope>NUCLEOTIDE SEQUENCE [LARGE SCALE GENOMIC DNA]</scope>
    <source>
        <strain evidence="2 3">D5</strain>
    </source>
</reference>
<feature type="transmembrane region" description="Helical" evidence="1">
    <location>
        <begin position="178"/>
        <end position="199"/>
    </location>
</feature>
<feature type="transmembrane region" description="Helical" evidence="1">
    <location>
        <begin position="240"/>
        <end position="260"/>
    </location>
</feature>
<evidence type="ECO:0000256" key="1">
    <source>
        <dbReference type="SAM" id="Phobius"/>
    </source>
</evidence>